<evidence type="ECO:0000313" key="1">
    <source>
        <dbReference type="EMBL" id="MDZ5085258.1"/>
    </source>
</evidence>
<sequence length="168" mass="17939">MRPDAPWDDGDEADLPFGTDGIGLDGVATYPIEHNEFASEDDWSRAAGYAVADQPELRLDVSFTVSNPSGTLSASAGIGGRLQRIDLTGVSRLNEVQLGEEILEMASLASAKARSAQHEVTVELMRGLGQDGAGVSALLEHSVGLPTYESTNVRIAEVISARYRTYDD</sequence>
<dbReference type="EMBL" id="JAOXLN010000006">
    <property type="protein sequence ID" value="MDZ5085258.1"/>
    <property type="molecule type" value="Genomic_DNA"/>
</dbReference>
<dbReference type="Proteomes" id="UP001289645">
    <property type="component" value="Unassembled WGS sequence"/>
</dbReference>
<protein>
    <submittedName>
        <fullName evidence="1">Uncharacterized protein</fullName>
    </submittedName>
</protein>
<proteinExistence type="predicted"/>
<accession>A0ACC6MED8</accession>
<comment type="caution">
    <text evidence="1">The sequence shown here is derived from an EMBL/GenBank/DDBJ whole genome shotgun (WGS) entry which is preliminary data.</text>
</comment>
<evidence type="ECO:0000313" key="2">
    <source>
        <dbReference type="Proteomes" id="UP001289645"/>
    </source>
</evidence>
<keyword evidence="2" id="KW-1185">Reference proteome</keyword>
<gene>
    <name evidence="1" type="ORF">OHX15_07645</name>
</gene>
<organism evidence="1 2">
    <name type="scientific">Mycolicibacterium parafortuitum</name>
    <name type="common">Mycobacterium parafortuitum</name>
    <dbReference type="NCBI Taxonomy" id="39692"/>
    <lineage>
        <taxon>Bacteria</taxon>
        <taxon>Bacillati</taxon>
        <taxon>Actinomycetota</taxon>
        <taxon>Actinomycetes</taxon>
        <taxon>Mycobacteriales</taxon>
        <taxon>Mycobacteriaceae</taxon>
        <taxon>Mycolicibacterium</taxon>
    </lineage>
</organism>
<reference evidence="1 2" key="1">
    <citation type="journal article" date="2021" name="Chemosphere">
        <title>Bioballs carrying a syntrophic Rhodococcus and Mycolicibacterium consortium for simultaneous sorption and biodegradation of fuel oil in contaminated freshwater.</title>
        <authorList>
            <person name="Naloka K."/>
            <person name="Polrit D."/>
            <person name="Muangchinda C."/>
            <person name="Thoetkiattikul H."/>
            <person name="Pinyakong O."/>
        </authorList>
    </citation>
    <scope>NUCLEOTIDE SEQUENCE [LARGE SCALE GENOMIC DNA]</scope>
    <source>
        <strain evidence="1 2">J101</strain>
    </source>
</reference>
<name>A0ACC6MED8_MYCPF</name>